<comment type="subcellular location">
    <subcellularLocation>
        <location evidence="1">Cell membrane</location>
        <topology evidence="1">Multi-pass membrane protein</topology>
    </subcellularLocation>
</comment>
<feature type="transmembrane region" description="Helical" evidence="6">
    <location>
        <begin position="46"/>
        <end position="64"/>
    </location>
</feature>
<dbReference type="InterPro" id="IPR001851">
    <property type="entry name" value="ABC_transp_permease"/>
</dbReference>
<keyword evidence="3 6" id="KW-0812">Transmembrane</keyword>
<organism evidence="7 8">
    <name type="scientific">Candidatus Desulfacyla euxinica</name>
    <dbReference type="NCBI Taxonomy" id="2841693"/>
    <lineage>
        <taxon>Bacteria</taxon>
        <taxon>Deltaproteobacteria</taxon>
        <taxon>Candidatus Desulfacyla</taxon>
    </lineage>
</organism>
<keyword evidence="2" id="KW-1003">Cell membrane</keyword>
<sequence length="347" mass="38771">MRCGDFKETYIKDEEIFQSLFVKFWLGLFFIFLIIFPFVASAYYLYVANMIGFAIIAAVGLNLLTGFTGQISLGHAAFVGVGAYTSAILVTRLGFSFWLSIPFAGLVAAFAGMIIGIPSLRVKGLYLCIATLAAQFIFEFVFIHWESMTKGITGINIPAPSIGSLQFVTEKEFYWITLFFVVLAVGYARNLVRSRMGRAFVAIRDRDLSAEIIGINLFRYKLSAFAISSFYAGVAGALWVTFLKVVTPDHFPFILSIQYLAMIIIGGLGSTLGSIFGAIFITLTPELLNHLSEIVKAYAPGHEEIFVPMKEVIFGLLIVLFLVFEPRGLAEIWNRIKNFFRLWPFSY</sequence>
<feature type="transmembrane region" description="Helical" evidence="6">
    <location>
        <begin position="20"/>
        <end position="40"/>
    </location>
</feature>
<feature type="transmembrane region" description="Helical" evidence="6">
    <location>
        <begin position="257"/>
        <end position="284"/>
    </location>
</feature>
<evidence type="ECO:0000256" key="2">
    <source>
        <dbReference type="ARBA" id="ARBA00022475"/>
    </source>
</evidence>
<evidence type="ECO:0000313" key="7">
    <source>
        <dbReference type="EMBL" id="MBC8179089.1"/>
    </source>
</evidence>
<keyword evidence="4 6" id="KW-1133">Transmembrane helix</keyword>
<name>A0A8J6N396_9DELT</name>
<dbReference type="PANTHER" id="PTHR30482:SF5">
    <property type="entry name" value="ABC TRANSPORTER PERMEASE PROTEIN"/>
    <property type="match status" value="1"/>
</dbReference>
<evidence type="ECO:0000256" key="1">
    <source>
        <dbReference type="ARBA" id="ARBA00004651"/>
    </source>
</evidence>
<dbReference type="Proteomes" id="UP000650524">
    <property type="component" value="Unassembled WGS sequence"/>
</dbReference>
<dbReference type="InterPro" id="IPR043428">
    <property type="entry name" value="LivM-like"/>
</dbReference>
<feature type="transmembrane region" description="Helical" evidence="6">
    <location>
        <begin position="124"/>
        <end position="145"/>
    </location>
</feature>
<dbReference type="CDD" id="cd06581">
    <property type="entry name" value="TM_PBP1_LivM_like"/>
    <property type="match status" value="1"/>
</dbReference>
<feature type="transmembrane region" description="Helical" evidence="6">
    <location>
        <begin position="173"/>
        <end position="192"/>
    </location>
</feature>
<reference evidence="7 8" key="1">
    <citation type="submission" date="2020-08" db="EMBL/GenBank/DDBJ databases">
        <title>Bridging the membrane lipid divide: bacteria of the FCB group superphylum have the potential to synthesize archaeal ether lipids.</title>
        <authorList>
            <person name="Villanueva L."/>
            <person name="Von Meijenfeldt F.A.B."/>
            <person name="Westbye A.B."/>
            <person name="Yadav S."/>
            <person name="Hopmans E.C."/>
            <person name="Dutilh B.E."/>
            <person name="Sinninghe Damste J.S."/>
        </authorList>
    </citation>
    <scope>NUCLEOTIDE SEQUENCE [LARGE SCALE GENOMIC DNA]</scope>
    <source>
        <strain evidence="7">NIOZ-UU27</strain>
    </source>
</reference>
<evidence type="ECO:0000256" key="4">
    <source>
        <dbReference type="ARBA" id="ARBA00022989"/>
    </source>
</evidence>
<accession>A0A8J6N396</accession>
<feature type="transmembrane region" description="Helical" evidence="6">
    <location>
        <begin position="97"/>
        <end position="117"/>
    </location>
</feature>
<proteinExistence type="predicted"/>
<dbReference type="AlphaFoldDB" id="A0A8J6N396"/>
<dbReference type="GO" id="GO:0005886">
    <property type="term" value="C:plasma membrane"/>
    <property type="evidence" value="ECO:0007669"/>
    <property type="project" value="UniProtKB-SubCell"/>
</dbReference>
<evidence type="ECO:0000313" key="8">
    <source>
        <dbReference type="Proteomes" id="UP000650524"/>
    </source>
</evidence>
<dbReference type="PANTHER" id="PTHR30482">
    <property type="entry name" value="HIGH-AFFINITY BRANCHED-CHAIN AMINO ACID TRANSPORT SYSTEM PERMEASE"/>
    <property type="match status" value="1"/>
</dbReference>
<protein>
    <submittedName>
        <fullName evidence="7">Branched-chain amino acid ABC transporter permease</fullName>
    </submittedName>
</protein>
<feature type="transmembrane region" description="Helical" evidence="6">
    <location>
        <begin position="222"/>
        <end position="245"/>
    </location>
</feature>
<dbReference type="Pfam" id="PF02653">
    <property type="entry name" value="BPD_transp_2"/>
    <property type="match status" value="1"/>
</dbReference>
<keyword evidence="5 6" id="KW-0472">Membrane</keyword>
<comment type="caution">
    <text evidence="7">The sequence shown here is derived from an EMBL/GenBank/DDBJ whole genome shotgun (WGS) entry which is preliminary data.</text>
</comment>
<evidence type="ECO:0000256" key="3">
    <source>
        <dbReference type="ARBA" id="ARBA00022692"/>
    </source>
</evidence>
<dbReference type="EMBL" id="JACNJD010000343">
    <property type="protein sequence ID" value="MBC8179089.1"/>
    <property type="molecule type" value="Genomic_DNA"/>
</dbReference>
<gene>
    <name evidence="7" type="ORF">H8E19_16920</name>
</gene>
<dbReference type="GO" id="GO:0015658">
    <property type="term" value="F:branched-chain amino acid transmembrane transporter activity"/>
    <property type="evidence" value="ECO:0007669"/>
    <property type="project" value="InterPro"/>
</dbReference>
<evidence type="ECO:0000256" key="5">
    <source>
        <dbReference type="ARBA" id="ARBA00023136"/>
    </source>
</evidence>
<feature type="transmembrane region" description="Helical" evidence="6">
    <location>
        <begin position="71"/>
        <end position="91"/>
    </location>
</feature>
<evidence type="ECO:0000256" key="6">
    <source>
        <dbReference type="SAM" id="Phobius"/>
    </source>
</evidence>